<dbReference type="SUPFAM" id="SSF51905">
    <property type="entry name" value="FAD/NAD(P)-binding domain"/>
    <property type="match status" value="1"/>
</dbReference>
<dbReference type="Gene3D" id="3.30.9.10">
    <property type="entry name" value="D-Amino Acid Oxidase, subunit A, domain 2"/>
    <property type="match status" value="1"/>
</dbReference>
<dbReference type="Gene3D" id="3.50.50.60">
    <property type="entry name" value="FAD/NAD(P)-binding domain"/>
    <property type="match status" value="1"/>
</dbReference>
<gene>
    <name evidence="2" type="ORF">BJ979_001029</name>
</gene>
<dbReference type="InterPro" id="IPR036188">
    <property type="entry name" value="FAD/NAD-bd_sf"/>
</dbReference>
<dbReference type="InterPro" id="IPR052745">
    <property type="entry name" value="G3P_Oxidase/Oxidoreductase"/>
</dbReference>
<dbReference type="AlphaFoldDB" id="A0A852Y7R7"/>
<name>A0A852Y7R7_9MICO</name>
<comment type="caution">
    <text evidence="2">The sequence shown here is derived from an EMBL/GenBank/DDBJ whole genome shotgun (WGS) entry which is preliminary data.</text>
</comment>
<dbReference type="SUPFAM" id="SSF54373">
    <property type="entry name" value="FAD-linked reductases, C-terminal domain"/>
    <property type="match status" value="1"/>
</dbReference>
<dbReference type="Proteomes" id="UP000553888">
    <property type="component" value="Unassembled WGS sequence"/>
</dbReference>
<evidence type="ECO:0000259" key="1">
    <source>
        <dbReference type="Pfam" id="PF01266"/>
    </source>
</evidence>
<keyword evidence="3" id="KW-1185">Reference proteome</keyword>
<evidence type="ECO:0000313" key="2">
    <source>
        <dbReference type="EMBL" id="NYG98403.1"/>
    </source>
</evidence>
<organism evidence="2 3">
    <name type="scientific">Schumannella luteola</name>
    <dbReference type="NCBI Taxonomy" id="472059"/>
    <lineage>
        <taxon>Bacteria</taxon>
        <taxon>Bacillati</taxon>
        <taxon>Actinomycetota</taxon>
        <taxon>Actinomycetes</taxon>
        <taxon>Micrococcales</taxon>
        <taxon>Microbacteriaceae</taxon>
        <taxon>Schumannella</taxon>
    </lineage>
</organism>
<dbReference type="EMBL" id="JACBZY010000001">
    <property type="protein sequence ID" value="NYG98403.1"/>
    <property type="molecule type" value="Genomic_DNA"/>
</dbReference>
<feature type="domain" description="FAD dependent oxidoreductase" evidence="1">
    <location>
        <begin position="9"/>
        <end position="343"/>
    </location>
</feature>
<keyword evidence="2" id="KW-0560">Oxidoreductase</keyword>
<dbReference type="EC" id="1.1.5.3" evidence="2"/>
<accession>A0A852Y7R7</accession>
<sequence>MNDATATTRVAVIGGGVVGTAVLHALAHRGVDAVLIEACDELALAASGTNSGILHTGFDSTAGELETALILRAAELRPAVLAALDVPVLPVGARLQPRAEGDDAVIAALAENAERNGVDVEIRTTDGALLVPGESVTDPVAFSSALAASAVAAGGSVLLDSAVIGIDRRTDGLRVVLRGGRTIDAEVVVNAAGLHADDIAAMVGDTSFEIFPRKGEFFVFELPGASRLDQILLPVPTKRTKGVLVFPTVDGRVIAGPTACDLVDKGDWSVRSEAAAEILPKAIAQFAELEGLEPVFSYAGLRPAGRGSNYVIGSSSAEPRLINVAAIRSTGLTASLGIADHVAGLLPALGVEPGEPRPTVEAGAPRTATPWWQRTAGRLAARA</sequence>
<dbReference type="PANTHER" id="PTHR42720">
    <property type="entry name" value="GLYCEROL-3-PHOSPHATE DEHYDROGENASE"/>
    <property type="match status" value="1"/>
</dbReference>
<dbReference type="PANTHER" id="PTHR42720:SF1">
    <property type="entry name" value="GLYCEROL 3-PHOSPHATE OXIDASE"/>
    <property type="match status" value="1"/>
</dbReference>
<evidence type="ECO:0000313" key="3">
    <source>
        <dbReference type="Proteomes" id="UP000553888"/>
    </source>
</evidence>
<dbReference type="RefSeq" id="WP_179565820.1">
    <property type="nucleotide sequence ID" value="NZ_JACBZY010000001.1"/>
</dbReference>
<reference evidence="2 3" key="1">
    <citation type="submission" date="2020-07" db="EMBL/GenBank/DDBJ databases">
        <title>Sequencing the genomes of 1000 actinobacteria strains.</title>
        <authorList>
            <person name="Klenk H.-P."/>
        </authorList>
    </citation>
    <scope>NUCLEOTIDE SEQUENCE [LARGE SCALE GENOMIC DNA]</scope>
    <source>
        <strain evidence="2 3">DSM 23141</strain>
    </source>
</reference>
<protein>
    <submittedName>
        <fullName evidence="2">Glycerol-3-phosphate dehydrogenase</fullName>
        <ecNumber evidence="2">1.1.5.3</ecNumber>
    </submittedName>
</protein>
<proteinExistence type="predicted"/>
<dbReference type="GO" id="GO:0004368">
    <property type="term" value="F:glycerol-3-phosphate dehydrogenase (quinone) activity"/>
    <property type="evidence" value="ECO:0007669"/>
    <property type="project" value="UniProtKB-EC"/>
</dbReference>
<dbReference type="InterPro" id="IPR006076">
    <property type="entry name" value="FAD-dep_OxRdtase"/>
</dbReference>
<dbReference type="Pfam" id="PF01266">
    <property type="entry name" value="DAO"/>
    <property type="match status" value="1"/>
</dbReference>